<feature type="non-terminal residue" evidence="1">
    <location>
        <position position="1"/>
    </location>
</feature>
<sequence length="158" mass="18435">MDRSKHQENGIRKLIPTLCSMILRNHTLYVKFVDLEDILILRLYVNDLIFVNNNSRMIAEFMEVMISCFKMIDLSLISKPISTPIEENLKLTKESEDKRVDPTQLSLIGSLRYLVMTRPNIVFGVGIMTDEIFDANNNDVELVNIKEQDKYFYKVIKD</sequence>
<name>A0A371FD72_MUCPR</name>
<evidence type="ECO:0000313" key="1">
    <source>
        <dbReference type="EMBL" id="RDX76247.1"/>
    </source>
</evidence>
<accession>A0A371FD72</accession>
<comment type="caution">
    <text evidence="1">The sequence shown here is derived from an EMBL/GenBank/DDBJ whole genome shotgun (WGS) entry which is preliminary data.</text>
</comment>
<gene>
    <name evidence="1" type="ORF">CR513_43785</name>
</gene>
<dbReference type="OrthoDB" id="1688654at2759"/>
<dbReference type="AlphaFoldDB" id="A0A371FD72"/>
<organism evidence="1 2">
    <name type="scientific">Mucuna pruriens</name>
    <name type="common">Velvet bean</name>
    <name type="synonym">Dolichos pruriens</name>
    <dbReference type="NCBI Taxonomy" id="157652"/>
    <lineage>
        <taxon>Eukaryota</taxon>
        <taxon>Viridiplantae</taxon>
        <taxon>Streptophyta</taxon>
        <taxon>Embryophyta</taxon>
        <taxon>Tracheophyta</taxon>
        <taxon>Spermatophyta</taxon>
        <taxon>Magnoliopsida</taxon>
        <taxon>eudicotyledons</taxon>
        <taxon>Gunneridae</taxon>
        <taxon>Pentapetalae</taxon>
        <taxon>rosids</taxon>
        <taxon>fabids</taxon>
        <taxon>Fabales</taxon>
        <taxon>Fabaceae</taxon>
        <taxon>Papilionoideae</taxon>
        <taxon>50 kb inversion clade</taxon>
        <taxon>NPAAA clade</taxon>
        <taxon>indigoferoid/millettioid clade</taxon>
        <taxon>Phaseoleae</taxon>
        <taxon>Mucuna</taxon>
    </lineage>
</organism>
<dbReference type="Proteomes" id="UP000257109">
    <property type="component" value="Unassembled WGS sequence"/>
</dbReference>
<keyword evidence="2" id="KW-1185">Reference proteome</keyword>
<evidence type="ECO:0000313" key="2">
    <source>
        <dbReference type="Proteomes" id="UP000257109"/>
    </source>
</evidence>
<proteinExistence type="predicted"/>
<evidence type="ECO:0008006" key="3">
    <source>
        <dbReference type="Google" id="ProtNLM"/>
    </source>
</evidence>
<dbReference type="EMBL" id="QJKJ01009575">
    <property type="protein sequence ID" value="RDX76247.1"/>
    <property type="molecule type" value="Genomic_DNA"/>
</dbReference>
<reference evidence="1" key="1">
    <citation type="submission" date="2018-05" db="EMBL/GenBank/DDBJ databases">
        <title>Draft genome of Mucuna pruriens seed.</title>
        <authorList>
            <person name="Nnadi N.E."/>
            <person name="Vos R."/>
            <person name="Hasami M.H."/>
            <person name="Devisetty U.K."/>
            <person name="Aguiy J.C."/>
        </authorList>
    </citation>
    <scope>NUCLEOTIDE SEQUENCE [LARGE SCALE GENOMIC DNA]</scope>
    <source>
        <strain evidence="1">JCA_2017</strain>
    </source>
</reference>
<protein>
    <recommendedName>
        <fullName evidence="3">Reverse transcriptase Ty1/copia-type domain-containing protein</fullName>
    </recommendedName>
</protein>